<dbReference type="PRINTS" id="PR00080">
    <property type="entry name" value="SDRFAMILY"/>
</dbReference>
<evidence type="ECO:0000256" key="3">
    <source>
        <dbReference type="RuleBase" id="RU000363"/>
    </source>
</evidence>
<protein>
    <submittedName>
        <fullName evidence="5">Related to peroxisomal short-chain alcohol dehydrogenase</fullName>
    </submittedName>
</protein>
<organism evidence="5 6">
    <name type="scientific">Cephalotrichum gorgonifer</name>
    <dbReference type="NCBI Taxonomy" id="2041049"/>
    <lineage>
        <taxon>Eukaryota</taxon>
        <taxon>Fungi</taxon>
        <taxon>Dikarya</taxon>
        <taxon>Ascomycota</taxon>
        <taxon>Pezizomycotina</taxon>
        <taxon>Sordariomycetes</taxon>
        <taxon>Hypocreomycetidae</taxon>
        <taxon>Microascales</taxon>
        <taxon>Microascaceae</taxon>
        <taxon>Cephalotrichum</taxon>
    </lineage>
</organism>
<dbReference type="Gene3D" id="3.40.50.720">
    <property type="entry name" value="NAD(P)-binding Rossmann-like Domain"/>
    <property type="match status" value="1"/>
</dbReference>
<comment type="caution">
    <text evidence="5">The sequence shown here is derived from an EMBL/GenBank/DDBJ whole genome shotgun (WGS) entry which is preliminary data.</text>
</comment>
<reference evidence="5" key="1">
    <citation type="submission" date="2018-03" db="EMBL/GenBank/DDBJ databases">
        <authorList>
            <person name="Guldener U."/>
        </authorList>
    </citation>
    <scope>NUCLEOTIDE SEQUENCE</scope>
</reference>
<dbReference type="SMART" id="SM00822">
    <property type="entry name" value="PKS_KR"/>
    <property type="match status" value="1"/>
</dbReference>
<dbReference type="PANTHER" id="PTHR42901:SF1">
    <property type="entry name" value="ALCOHOL DEHYDROGENASE"/>
    <property type="match status" value="1"/>
</dbReference>
<proteinExistence type="inferred from homology"/>
<dbReference type="PANTHER" id="PTHR42901">
    <property type="entry name" value="ALCOHOL DEHYDROGENASE"/>
    <property type="match status" value="1"/>
</dbReference>
<evidence type="ECO:0000256" key="2">
    <source>
        <dbReference type="ARBA" id="ARBA00023002"/>
    </source>
</evidence>
<keyword evidence="2" id="KW-0560">Oxidoreductase</keyword>
<dbReference type="GO" id="GO:0016491">
    <property type="term" value="F:oxidoreductase activity"/>
    <property type="evidence" value="ECO:0007669"/>
    <property type="project" value="UniProtKB-KW"/>
</dbReference>
<dbReference type="InterPro" id="IPR002347">
    <property type="entry name" value="SDR_fam"/>
</dbReference>
<feature type="domain" description="Ketoreductase" evidence="4">
    <location>
        <begin position="43"/>
        <end position="235"/>
    </location>
</feature>
<gene>
    <name evidence="5" type="ORF">DNG_08244</name>
</gene>
<dbReference type="Pfam" id="PF00106">
    <property type="entry name" value="adh_short"/>
    <property type="match status" value="1"/>
</dbReference>
<evidence type="ECO:0000259" key="4">
    <source>
        <dbReference type="SMART" id="SM00822"/>
    </source>
</evidence>
<evidence type="ECO:0000313" key="6">
    <source>
        <dbReference type="Proteomes" id="UP001187682"/>
    </source>
</evidence>
<dbReference type="InterPro" id="IPR036291">
    <property type="entry name" value="NAD(P)-bd_dom_sf"/>
</dbReference>
<dbReference type="AlphaFoldDB" id="A0AAE8N3Z1"/>
<dbReference type="Proteomes" id="UP001187682">
    <property type="component" value="Unassembled WGS sequence"/>
</dbReference>
<evidence type="ECO:0000313" key="5">
    <source>
        <dbReference type="EMBL" id="SPO05557.1"/>
    </source>
</evidence>
<dbReference type="CDD" id="cd05233">
    <property type="entry name" value="SDR_c"/>
    <property type="match status" value="1"/>
</dbReference>
<evidence type="ECO:0000256" key="1">
    <source>
        <dbReference type="ARBA" id="ARBA00006484"/>
    </source>
</evidence>
<comment type="similarity">
    <text evidence="1 3">Belongs to the short-chain dehydrogenases/reductases (SDR) family.</text>
</comment>
<name>A0AAE8N3Z1_9PEZI</name>
<accession>A0AAE8N3Z1</accession>
<sequence>MTITKSQDLPNLPPRKVDLFTGVVHHDTYPGIDPVTKSDCSGKAILITGASKGIGRSVAVGYAQAGASHIALAARSSTAETAAAVLSAASAAGRAPPSVLELELDVCDKASVEAAARVLEAQWGRLDVLVNNAGHLARFAPLLDTDEEDYARTWDVNYWGTFRVTKAFLPLMLRSGDKTVVNVTSLAAHFAGIGGGAYHVSKFALVRFTEFVQDEYASQGVLAYSVHPGGTPTELSSRLPDELRFRMTDTPELAAHSIPFLTSKRREFLGGRWISCMWDLPRLLEMEEEVVAGDLLKFKCTGL</sequence>
<dbReference type="InterPro" id="IPR057326">
    <property type="entry name" value="KR_dom"/>
</dbReference>
<dbReference type="SUPFAM" id="SSF51735">
    <property type="entry name" value="NAD(P)-binding Rossmann-fold domains"/>
    <property type="match status" value="1"/>
</dbReference>
<keyword evidence="6" id="KW-1185">Reference proteome</keyword>
<dbReference type="EMBL" id="ONZQ02000013">
    <property type="protein sequence ID" value="SPO05557.1"/>
    <property type="molecule type" value="Genomic_DNA"/>
</dbReference>
<dbReference type="PRINTS" id="PR00081">
    <property type="entry name" value="GDHRDH"/>
</dbReference>